<dbReference type="PANTHER" id="PTHR38009:SF1">
    <property type="entry name" value="CONSERVED HYPOTHETICAL PHAGE TAIL PROTEIN"/>
    <property type="match status" value="1"/>
</dbReference>
<accession>A0ABW2TV38</accession>
<comment type="caution">
    <text evidence="1">The sequence shown here is derived from an EMBL/GenBank/DDBJ whole genome shotgun (WGS) entry which is preliminary data.</text>
</comment>
<sequence>MALSDSSTIGLANRFVVNMSGKQVYNLGSWQKADGLDVSWDVAEYRAGDNGNDRFYFPGNTKYSNIRLTRAVSEETSKVRDWLNKNSWESEVFVGSIELFGPHPGKGPITDWELRDVMPVKWAIATFDAGASQVSVETLELAHKGFLLDQRKLPF</sequence>
<dbReference type="EMBL" id="JBHTEY010000004">
    <property type="protein sequence ID" value="MFC7616678.1"/>
    <property type="molecule type" value="Genomic_DNA"/>
</dbReference>
<reference evidence="2" key="1">
    <citation type="journal article" date="2019" name="Int. J. Syst. Evol. Microbiol.">
        <title>The Global Catalogue of Microorganisms (GCM) 10K type strain sequencing project: providing services to taxonomists for standard genome sequencing and annotation.</title>
        <authorList>
            <consortium name="The Broad Institute Genomics Platform"/>
            <consortium name="The Broad Institute Genome Sequencing Center for Infectious Disease"/>
            <person name="Wu L."/>
            <person name="Ma J."/>
        </authorList>
    </citation>
    <scope>NUCLEOTIDE SEQUENCE [LARGE SCALE GENOMIC DNA]</scope>
    <source>
        <strain evidence="2">JCM 17695</strain>
    </source>
</reference>
<protein>
    <submittedName>
        <fullName evidence="1">Phage tail protein</fullName>
    </submittedName>
</protein>
<proteinExistence type="predicted"/>
<name>A0ABW2TV38_9PSEU</name>
<evidence type="ECO:0000313" key="1">
    <source>
        <dbReference type="EMBL" id="MFC7616678.1"/>
    </source>
</evidence>
<dbReference type="Pfam" id="PF06841">
    <property type="entry name" value="Phage_T4_gp19"/>
    <property type="match status" value="1"/>
</dbReference>
<gene>
    <name evidence="1" type="ORF">ACFQV2_27690</name>
</gene>
<dbReference type="PANTHER" id="PTHR38009">
    <property type="entry name" value="CONSERVED HYPOTHETICAL PHAGE TAIL PROTEIN"/>
    <property type="match status" value="1"/>
</dbReference>
<evidence type="ECO:0000313" key="2">
    <source>
        <dbReference type="Proteomes" id="UP001596512"/>
    </source>
</evidence>
<dbReference type="Proteomes" id="UP001596512">
    <property type="component" value="Unassembled WGS sequence"/>
</dbReference>
<dbReference type="InterPro" id="IPR011747">
    <property type="entry name" value="CHP02241"/>
</dbReference>
<keyword evidence="2" id="KW-1185">Reference proteome</keyword>
<dbReference type="InterPro" id="IPR010667">
    <property type="entry name" value="Phage_T4_Gp19"/>
</dbReference>
<organism evidence="1 2">
    <name type="scientific">Actinokineospora soli</name>
    <dbReference type="NCBI Taxonomy" id="1048753"/>
    <lineage>
        <taxon>Bacteria</taxon>
        <taxon>Bacillati</taxon>
        <taxon>Actinomycetota</taxon>
        <taxon>Actinomycetes</taxon>
        <taxon>Pseudonocardiales</taxon>
        <taxon>Pseudonocardiaceae</taxon>
        <taxon>Actinokineospora</taxon>
    </lineage>
</organism>